<evidence type="ECO:0000256" key="1">
    <source>
        <dbReference type="ARBA" id="ARBA00022692"/>
    </source>
</evidence>
<dbReference type="PROSITE" id="PS50850">
    <property type="entry name" value="MFS"/>
    <property type="match status" value="1"/>
</dbReference>
<feature type="transmembrane region" description="Helical" evidence="4">
    <location>
        <begin position="379"/>
        <end position="397"/>
    </location>
</feature>
<proteinExistence type="predicted"/>
<dbReference type="InterPro" id="IPR036259">
    <property type="entry name" value="MFS_trans_sf"/>
</dbReference>
<evidence type="ECO:0000313" key="6">
    <source>
        <dbReference type="EMBL" id="EHJ59637.1"/>
    </source>
</evidence>
<dbReference type="eggNOG" id="COG2807">
    <property type="taxonomic scope" value="Bacteria"/>
</dbReference>
<dbReference type="InterPro" id="IPR011701">
    <property type="entry name" value="MFS"/>
</dbReference>
<keyword evidence="2 4" id="KW-1133">Transmembrane helix</keyword>
<dbReference type="PANTHER" id="PTHR11360">
    <property type="entry name" value="MONOCARBOXYLATE TRANSPORTER"/>
    <property type="match status" value="1"/>
</dbReference>
<comment type="caution">
    <text evidence="6">The sequence shown here is derived from an EMBL/GenBank/DDBJ whole genome shotgun (WGS) entry which is preliminary data.</text>
</comment>
<feature type="transmembrane region" description="Helical" evidence="4">
    <location>
        <begin position="291"/>
        <end position="309"/>
    </location>
</feature>
<dbReference type="InterPro" id="IPR050327">
    <property type="entry name" value="Proton-linked_MCT"/>
</dbReference>
<dbReference type="Proteomes" id="UP000004030">
    <property type="component" value="Unassembled WGS sequence"/>
</dbReference>
<feature type="transmembrane region" description="Helical" evidence="4">
    <location>
        <begin position="12"/>
        <end position="30"/>
    </location>
</feature>
<dbReference type="GO" id="GO:0022857">
    <property type="term" value="F:transmembrane transporter activity"/>
    <property type="evidence" value="ECO:0007669"/>
    <property type="project" value="InterPro"/>
</dbReference>
<dbReference type="KEGG" id="npn:JI59_19485"/>
<feature type="domain" description="Major facilitator superfamily (MFS) profile" evidence="5">
    <location>
        <begin position="16"/>
        <end position="404"/>
    </location>
</feature>
<keyword evidence="3 4" id="KW-0472">Membrane</keyword>
<dbReference type="PATRIC" id="fig|1088721.3.peg.3176"/>
<evidence type="ECO:0000259" key="5">
    <source>
        <dbReference type="PROSITE" id="PS50850"/>
    </source>
</evidence>
<keyword evidence="7" id="KW-1185">Reference proteome</keyword>
<dbReference type="Gene3D" id="1.20.1250.20">
    <property type="entry name" value="MFS general substrate transporter like domains"/>
    <property type="match status" value="2"/>
</dbReference>
<feature type="transmembrane region" description="Helical" evidence="4">
    <location>
        <begin position="350"/>
        <end position="373"/>
    </location>
</feature>
<dbReference type="EMBL" id="AGFM01000054">
    <property type="protein sequence ID" value="EHJ59637.1"/>
    <property type="molecule type" value="Genomic_DNA"/>
</dbReference>
<feature type="transmembrane region" description="Helical" evidence="4">
    <location>
        <begin position="106"/>
        <end position="127"/>
    </location>
</feature>
<keyword evidence="1 4" id="KW-0812">Transmembrane</keyword>
<feature type="transmembrane region" description="Helical" evidence="4">
    <location>
        <begin position="81"/>
        <end position="100"/>
    </location>
</feature>
<evidence type="ECO:0000256" key="3">
    <source>
        <dbReference type="ARBA" id="ARBA00023136"/>
    </source>
</evidence>
<protein>
    <recommendedName>
        <fullName evidence="5">Major facilitator superfamily (MFS) profile domain-containing protein</fullName>
    </recommendedName>
</protein>
<reference evidence="6 7" key="1">
    <citation type="journal article" date="2012" name="J. Bacteriol.">
        <title>Genome sequence of benzo(a)pyrene-degrading bacterium Novosphingobium pentaromativorans US6-1.</title>
        <authorList>
            <person name="Luo Y.R."/>
            <person name="Kang S.G."/>
            <person name="Kim S.J."/>
            <person name="Kim M.R."/>
            <person name="Li N."/>
            <person name="Lee J.H."/>
            <person name="Kwon K.K."/>
        </authorList>
    </citation>
    <scope>NUCLEOTIDE SEQUENCE [LARGE SCALE GENOMIC DNA]</scope>
    <source>
        <strain evidence="6 7">US6-1</strain>
    </source>
</reference>
<evidence type="ECO:0000256" key="2">
    <source>
        <dbReference type="ARBA" id="ARBA00022989"/>
    </source>
</evidence>
<dbReference type="AlphaFoldDB" id="G6EFU8"/>
<accession>G6EFU8</accession>
<feature type="transmembrane region" description="Helical" evidence="4">
    <location>
        <begin position="260"/>
        <end position="279"/>
    </location>
</feature>
<evidence type="ECO:0000313" key="7">
    <source>
        <dbReference type="Proteomes" id="UP000004030"/>
    </source>
</evidence>
<dbReference type="InterPro" id="IPR020846">
    <property type="entry name" value="MFS_dom"/>
</dbReference>
<dbReference type="SUPFAM" id="SSF103473">
    <property type="entry name" value="MFS general substrate transporter"/>
    <property type="match status" value="1"/>
</dbReference>
<organism evidence="6 7">
    <name type="scientific">Novosphingobium pentaromativorans US6-1</name>
    <dbReference type="NCBI Taxonomy" id="1088721"/>
    <lineage>
        <taxon>Bacteria</taxon>
        <taxon>Pseudomonadati</taxon>
        <taxon>Pseudomonadota</taxon>
        <taxon>Alphaproteobacteria</taxon>
        <taxon>Sphingomonadales</taxon>
        <taxon>Sphingomonadaceae</taxon>
        <taxon>Novosphingobium</taxon>
    </lineage>
</organism>
<feature type="transmembrane region" description="Helical" evidence="4">
    <location>
        <begin position="139"/>
        <end position="160"/>
    </location>
</feature>
<feature type="transmembrane region" description="Helical" evidence="4">
    <location>
        <begin position="229"/>
        <end position="248"/>
    </location>
</feature>
<name>G6EFU8_9SPHN</name>
<dbReference type="PANTHER" id="PTHR11360:SF290">
    <property type="entry name" value="MONOCARBOXYLATE MFS PERMEASE"/>
    <property type="match status" value="1"/>
</dbReference>
<feature type="transmembrane region" description="Helical" evidence="4">
    <location>
        <begin position="50"/>
        <end position="69"/>
    </location>
</feature>
<gene>
    <name evidence="6" type="ORF">NSU_3219</name>
</gene>
<feature type="transmembrane region" description="Helical" evidence="4">
    <location>
        <begin position="172"/>
        <end position="192"/>
    </location>
</feature>
<dbReference type="RefSeq" id="WP_007014127.1">
    <property type="nucleotide sequence ID" value="NZ_AGFM01000054.1"/>
</dbReference>
<dbReference type="Pfam" id="PF07690">
    <property type="entry name" value="MFS_1"/>
    <property type="match status" value="1"/>
</dbReference>
<evidence type="ECO:0000256" key="4">
    <source>
        <dbReference type="SAM" id="Phobius"/>
    </source>
</evidence>
<sequence>MKGQSRNPEWSSGWTLVMAAFFGSSLQNLPVYSFGVFMLPVAEEFDWSRASTSAALTLFAMLVVPFGPFMGGQIDKRGSRALALPGAIMLGLAFALLSLNNGMLPLWFALWALVGLAALFIKTTVWTTAVSSVFTRGRGLALAFTLSGLGLASSGAPILSRLAIDNFGWRSAYAMIGLGWSAAVLLILYLFFFDAGDRKRRSIDGSRASATSPGGLTLREALRTGSFRMILASTLFLNIIMAGLAVHINPILISQGLTPTHAAAALGIYGFAGTFGKLGSGWLLDRFHGRIIAPIILIVPALAALVLLQPLTIPLALVAVSLVALASGAELQALTYLTTRYVGLRHLGKIYGTFTSIVAACIGIGPVLAGYIFDLTGSYHLLLLGLIPVTLACSFMLTKLPPYPEHATESV</sequence>